<sequence>MPPTEESHDSKQAGILCAPFPELSWQSVRCQALIYISDRSTINQLHHPAGINVDYESHTMD</sequence>
<evidence type="ECO:0000313" key="2">
    <source>
        <dbReference type="Proteomes" id="UP000324897"/>
    </source>
</evidence>
<gene>
    <name evidence="1" type="ORF">EJB05_30473</name>
</gene>
<keyword evidence="2" id="KW-1185">Reference proteome</keyword>
<dbReference type="EMBL" id="RWGY01000026">
    <property type="protein sequence ID" value="TVU20872.1"/>
    <property type="molecule type" value="Genomic_DNA"/>
</dbReference>
<proteinExistence type="predicted"/>
<comment type="caution">
    <text evidence="1">The sequence shown here is derived from an EMBL/GenBank/DDBJ whole genome shotgun (WGS) entry which is preliminary data.</text>
</comment>
<dbReference type="Proteomes" id="UP000324897">
    <property type="component" value="Unassembled WGS sequence"/>
</dbReference>
<protein>
    <submittedName>
        <fullName evidence="1">Uncharacterized protein</fullName>
    </submittedName>
</protein>
<accession>A0A5J9UAV9</accession>
<organism evidence="1 2">
    <name type="scientific">Eragrostis curvula</name>
    <name type="common">weeping love grass</name>
    <dbReference type="NCBI Taxonomy" id="38414"/>
    <lineage>
        <taxon>Eukaryota</taxon>
        <taxon>Viridiplantae</taxon>
        <taxon>Streptophyta</taxon>
        <taxon>Embryophyta</taxon>
        <taxon>Tracheophyta</taxon>
        <taxon>Spermatophyta</taxon>
        <taxon>Magnoliopsida</taxon>
        <taxon>Liliopsida</taxon>
        <taxon>Poales</taxon>
        <taxon>Poaceae</taxon>
        <taxon>PACMAD clade</taxon>
        <taxon>Chloridoideae</taxon>
        <taxon>Eragrostideae</taxon>
        <taxon>Eragrostidinae</taxon>
        <taxon>Eragrostis</taxon>
    </lineage>
</organism>
<dbReference type="Gramene" id="TVU20872">
    <property type="protein sequence ID" value="TVU20872"/>
    <property type="gene ID" value="EJB05_30473"/>
</dbReference>
<reference evidence="1 2" key="1">
    <citation type="journal article" date="2019" name="Sci. Rep.">
        <title>A high-quality genome of Eragrostis curvula grass provides insights into Poaceae evolution and supports new strategies to enhance forage quality.</title>
        <authorList>
            <person name="Carballo J."/>
            <person name="Santos B.A.C.M."/>
            <person name="Zappacosta D."/>
            <person name="Garbus I."/>
            <person name="Selva J.P."/>
            <person name="Gallo C.A."/>
            <person name="Diaz A."/>
            <person name="Albertini E."/>
            <person name="Caccamo M."/>
            <person name="Echenique V."/>
        </authorList>
    </citation>
    <scope>NUCLEOTIDE SEQUENCE [LARGE SCALE GENOMIC DNA]</scope>
    <source>
        <strain evidence="2">cv. Victoria</strain>
        <tissue evidence="1">Leaf</tissue>
    </source>
</reference>
<feature type="non-terminal residue" evidence="1">
    <location>
        <position position="1"/>
    </location>
</feature>
<dbReference type="AlphaFoldDB" id="A0A5J9UAV9"/>
<name>A0A5J9UAV9_9POAL</name>
<evidence type="ECO:0000313" key="1">
    <source>
        <dbReference type="EMBL" id="TVU20872.1"/>
    </source>
</evidence>